<dbReference type="AlphaFoldDB" id="A0A0F8YL21"/>
<evidence type="ECO:0008006" key="2">
    <source>
        <dbReference type="Google" id="ProtNLM"/>
    </source>
</evidence>
<evidence type="ECO:0000313" key="1">
    <source>
        <dbReference type="EMBL" id="KKK82087.1"/>
    </source>
</evidence>
<proteinExistence type="predicted"/>
<dbReference type="EMBL" id="LAZR01052829">
    <property type="protein sequence ID" value="KKK82087.1"/>
    <property type="molecule type" value="Genomic_DNA"/>
</dbReference>
<comment type="caution">
    <text evidence="1">The sequence shown here is derived from an EMBL/GenBank/DDBJ whole genome shotgun (WGS) entry which is preliminary data.</text>
</comment>
<name>A0A0F8YL21_9ZZZZ</name>
<sequence length="143" mass="16880">MVAPSRTPEARSKYYQAHLDDWQAYNREYYLNHRAERLAYNQVHREEQLAYQQTYGQAHREERKMKKAEMQQRLSQLKLCAGCCRCGYAANSVALAFHHARDDKDISIANAVRRGWGWERIETELEKCDVVCHNCHAIIHWGK</sequence>
<protein>
    <recommendedName>
        <fullName evidence="2">HNH domain-containing protein</fullName>
    </recommendedName>
</protein>
<reference evidence="1" key="1">
    <citation type="journal article" date="2015" name="Nature">
        <title>Complex archaea that bridge the gap between prokaryotes and eukaryotes.</title>
        <authorList>
            <person name="Spang A."/>
            <person name="Saw J.H."/>
            <person name="Jorgensen S.L."/>
            <person name="Zaremba-Niedzwiedzka K."/>
            <person name="Martijn J."/>
            <person name="Lind A.E."/>
            <person name="van Eijk R."/>
            <person name="Schleper C."/>
            <person name="Guy L."/>
            <person name="Ettema T.J."/>
        </authorList>
    </citation>
    <scope>NUCLEOTIDE SEQUENCE</scope>
</reference>
<organism evidence="1">
    <name type="scientific">marine sediment metagenome</name>
    <dbReference type="NCBI Taxonomy" id="412755"/>
    <lineage>
        <taxon>unclassified sequences</taxon>
        <taxon>metagenomes</taxon>
        <taxon>ecological metagenomes</taxon>
    </lineage>
</organism>
<gene>
    <name evidence="1" type="ORF">LCGC14_2806910</name>
</gene>
<accession>A0A0F8YL21</accession>